<feature type="coiled-coil region" evidence="1">
    <location>
        <begin position="18"/>
        <end position="45"/>
    </location>
</feature>
<keyword evidence="3" id="KW-1185">Reference proteome</keyword>
<evidence type="ECO:0000313" key="2">
    <source>
        <dbReference type="EMBL" id="KIO16929.1"/>
    </source>
</evidence>
<evidence type="ECO:0000313" key="3">
    <source>
        <dbReference type="Proteomes" id="UP000054248"/>
    </source>
</evidence>
<dbReference type="AlphaFoldDB" id="A0A0C3Q325"/>
<dbReference type="Proteomes" id="UP000054248">
    <property type="component" value="Unassembled WGS sequence"/>
</dbReference>
<reference evidence="2 3" key="1">
    <citation type="submission" date="2014-04" db="EMBL/GenBank/DDBJ databases">
        <authorList>
            <consortium name="DOE Joint Genome Institute"/>
            <person name="Kuo A."/>
            <person name="Girlanda M."/>
            <person name="Perotto S."/>
            <person name="Kohler A."/>
            <person name="Nagy L.G."/>
            <person name="Floudas D."/>
            <person name="Copeland A."/>
            <person name="Barry K.W."/>
            <person name="Cichocki N."/>
            <person name="Veneault-Fourrey C."/>
            <person name="LaButti K."/>
            <person name="Lindquist E.A."/>
            <person name="Lipzen A."/>
            <person name="Lundell T."/>
            <person name="Morin E."/>
            <person name="Murat C."/>
            <person name="Sun H."/>
            <person name="Tunlid A."/>
            <person name="Henrissat B."/>
            <person name="Grigoriev I.V."/>
            <person name="Hibbett D.S."/>
            <person name="Martin F."/>
            <person name="Nordberg H.P."/>
            <person name="Cantor M.N."/>
            <person name="Hua S.X."/>
        </authorList>
    </citation>
    <scope>NUCLEOTIDE SEQUENCE [LARGE SCALE GENOMIC DNA]</scope>
    <source>
        <strain evidence="2 3">MUT 4182</strain>
    </source>
</reference>
<reference evidence="3" key="2">
    <citation type="submission" date="2015-01" db="EMBL/GenBank/DDBJ databases">
        <title>Evolutionary Origins and Diversification of the Mycorrhizal Mutualists.</title>
        <authorList>
            <consortium name="DOE Joint Genome Institute"/>
            <consortium name="Mycorrhizal Genomics Consortium"/>
            <person name="Kohler A."/>
            <person name="Kuo A."/>
            <person name="Nagy L.G."/>
            <person name="Floudas D."/>
            <person name="Copeland A."/>
            <person name="Barry K.W."/>
            <person name="Cichocki N."/>
            <person name="Veneault-Fourrey C."/>
            <person name="LaButti K."/>
            <person name="Lindquist E.A."/>
            <person name="Lipzen A."/>
            <person name="Lundell T."/>
            <person name="Morin E."/>
            <person name="Murat C."/>
            <person name="Riley R."/>
            <person name="Ohm R."/>
            <person name="Sun H."/>
            <person name="Tunlid A."/>
            <person name="Henrissat B."/>
            <person name="Grigoriev I.V."/>
            <person name="Hibbett D.S."/>
            <person name="Martin F."/>
        </authorList>
    </citation>
    <scope>NUCLEOTIDE SEQUENCE [LARGE SCALE GENOMIC DNA]</scope>
    <source>
        <strain evidence="3">MUT 4182</strain>
    </source>
</reference>
<accession>A0A0C3Q325</accession>
<sequence>MDQEPATESTEPHDRTLSRLASEQVAEFQTQVKKLQARFKKLNGDRKAAGDLNNPKLGPVSVAFILSLPYNEELEDGVLPNLVIGIQDDPVAD</sequence>
<name>A0A0C3Q325_9AGAM</name>
<organism evidence="2 3">
    <name type="scientific">Tulasnella calospora MUT 4182</name>
    <dbReference type="NCBI Taxonomy" id="1051891"/>
    <lineage>
        <taxon>Eukaryota</taxon>
        <taxon>Fungi</taxon>
        <taxon>Dikarya</taxon>
        <taxon>Basidiomycota</taxon>
        <taxon>Agaricomycotina</taxon>
        <taxon>Agaricomycetes</taxon>
        <taxon>Cantharellales</taxon>
        <taxon>Tulasnellaceae</taxon>
        <taxon>Tulasnella</taxon>
    </lineage>
</organism>
<proteinExistence type="predicted"/>
<evidence type="ECO:0000256" key="1">
    <source>
        <dbReference type="SAM" id="Coils"/>
    </source>
</evidence>
<keyword evidence="1" id="KW-0175">Coiled coil</keyword>
<dbReference type="HOGENOM" id="CLU_2401307_0_0_1"/>
<protein>
    <submittedName>
        <fullName evidence="2">Uncharacterized protein</fullName>
    </submittedName>
</protein>
<dbReference type="EMBL" id="KN823459">
    <property type="protein sequence ID" value="KIO16929.1"/>
    <property type="molecule type" value="Genomic_DNA"/>
</dbReference>
<gene>
    <name evidence="2" type="ORF">M407DRAFT_246881</name>
</gene>